<dbReference type="Proteomes" id="UP001529343">
    <property type="component" value="Unassembled WGS sequence"/>
</dbReference>
<dbReference type="PANTHER" id="PTHR48069">
    <property type="entry name" value="DIHYDROFOLATE REDUCTASE"/>
    <property type="match status" value="1"/>
</dbReference>
<dbReference type="EC" id="1.5.1.3" evidence="3 7"/>
<evidence type="ECO:0000256" key="6">
    <source>
        <dbReference type="ARBA" id="ARBA00023002"/>
    </source>
</evidence>
<evidence type="ECO:0000313" key="10">
    <source>
        <dbReference type="Proteomes" id="UP001529343"/>
    </source>
</evidence>
<evidence type="ECO:0000313" key="9">
    <source>
        <dbReference type="EMBL" id="MDM8266571.1"/>
    </source>
</evidence>
<dbReference type="PIRSF" id="PIRSF000194">
    <property type="entry name" value="DHFR"/>
    <property type="match status" value="1"/>
</dbReference>
<dbReference type="RefSeq" id="WP_283593175.1">
    <property type="nucleotide sequence ID" value="NZ_JAUDDW010000016.1"/>
</dbReference>
<evidence type="ECO:0000256" key="4">
    <source>
        <dbReference type="ARBA" id="ARBA00022563"/>
    </source>
</evidence>
<dbReference type="InterPro" id="IPR001796">
    <property type="entry name" value="DHFR_dom"/>
</dbReference>
<reference evidence="10" key="1">
    <citation type="submission" date="2023-06" db="EMBL/GenBank/DDBJ databases">
        <title>Identification and characterization of horizontal gene transfer across gut microbiota members of farm animals based on homology search.</title>
        <authorList>
            <person name="Zeman M."/>
            <person name="Kubasova T."/>
            <person name="Jahodarova E."/>
            <person name="Nykrynova M."/>
            <person name="Rychlik I."/>
        </authorList>
    </citation>
    <scope>NUCLEOTIDE SEQUENCE [LARGE SCALE GENOMIC DNA]</scope>
    <source>
        <strain evidence="10">161_Gplus</strain>
    </source>
</reference>
<evidence type="ECO:0000256" key="7">
    <source>
        <dbReference type="PIRNR" id="PIRNR000194"/>
    </source>
</evidence>
<dbReference type="GO" id="GO:0004146">
    <property type="term" value="F:dihydrofolate reductase activity"/>
    <property type="evidence" value="ECO:0007669"/>
    <property type="project" value="UniProtKB-EC"/>
</dbReference>
<proteinExistence type="inferred from homology"/>
<dbReference type="CDD" id="cd00209">
    <property type="entry name" value="DHFR"/>
    <property type="match status" value="1"/>
</dbReference>
<keyword evidence="10" id="KW-1185">Reference proteome</keyword>
<gene>
    <name evidence="9" type="ORF">QUW44_05290</name>
</gene>
<reference evidence="9 10" key="2">
    <citation type="submission" date="2023-06" db="EMBL/GenBank/DDBJ databases">
        <authorList>
            <person name="Zeman M."/>
            <person name="Kubasova T."/>
            <person name="Jahodarova E."/>
            <person name="Nykrynova M."/>
            <person name="Rychlik I."/>
        </authorList>
    </citation>
    <scope>NUCLEOTIDE SEQUENCE [LARGE SCALE GENOMIC DNA]</scope>
    <source>
        <strain evidence="9 10">161_Gplus</strain>
    </source>
</reference>
<sequence>MTAISFVWAEDLDGWIGKDNTLPWHVPADMRHFKQVTTGHPIIMGRRTYESIGRPLPHRENIVLTHRSLAVPGITVVHDLPGLKHYLDQLPADETACVIGGAGVFSTLLPMATDLERTVINGHYHGDTKMPPVDYSRWHLADRQAVTADGDTQPTCWFEHWQLNVK</sequence>
<comment type="pathway">
    <text evidence="1 7">Cofactor biosynthesis; tetrahydrofolate biosynthesis; 5,6,7,8-tetrahydrofolate from 7,8-dihydrofolate: step 1/1.</text>
</comment>
<name>A0ABT7UY00_9LACO</name>
<evidence type="ECO:0000256" key="5">
    <source>
        <dbReference type="ARBA" id="ARBA00022857"/>
    </source>
</evidence>
<feature type="domain" description="DHFR" evidence="8">
    <location>
        <begin position="3"/>
        <end position="163"/>
    </location>
</feature>
<keyword evidence="6 7" id="KW-0560">Oxidoreductase</keyword>
<dbReference type="PROSITE" id="PS51330">
    <property type="entry name" value="DHFR_2"/>
    <property type="match status" value="1"/>
</dbReference>
<keyword evidence="5 7" id="KW-0521">NADP</keyword>
<dbReference type="SUPFAM" id="SSF53597">
    <property type="entry name" value="Dihydrofolate reductase-like"/>
    <property type="match status" value="1"/>
</dbReference>
<dbReference type="EMBL" id="JAUDDW010000016">
    <property type="protein sequence ID" value="MDM8266571.1"/>
    <property type="molecule type" value="Genomic_DNA"/>
</dbReference>
<accession>A0ABT7UY00</accession>
<evidence type="ECO:0000256" key="1">
    <source>
        <dbReference type="ARBA" id="ARBA00004903"/>
    </source>
</evidence>
<dbReference type="Gene3D" id="3.40.430.10">
    <property type="entry name" value="Dihydrofolate Reductase, subunit A"/>
    <property type="match status" value="1"/>
</dbReference>
<dbReference type="PANTHER" id="PTHR48069:SF3">
    <property type="entry name" value="DIHYDROFOLATE REDUCTASE"/>
    <property type="match status" value="1"/>
</dbReference>
<dbReference type="InterPro" id="IPR024072">
    <property type="entry name" value="DHFR-like_dom_sf"/>
</dbReference>
<dbReference type="PRINTS" id="PR00070">
    <property type="entry name" value="DHFR"/>
</dbReference>
<comment type="catalytic activity">
    <reaction evidence="7">
        <text>(6S)-5,6,7,8-tetrahydrofolate + NADP(+) = 7,8-dihydrofolate + NADPH + H(+)</text>
        <dbReference type="Rhea" id="RHEA:15009"/>
        <dbReference type="ChEBI" id="CHEBI:15378"/>
        <dbReference type="ChEBI" id="CHEBI:57451"/>
        <dbReference type="ChEBI" id="CHEBI:57453"/>
        <dbReference type="ChEBI" id="CHEBI:57783"/>
        <dbReference type="ChEBI" id="CHEBI:58349"/>
        <dbReference type="EC" id="1.5.1.3"/>
    </reaction>
</comment>
<protein>
    <recommendedName>
        <fullName evidence="3 7">Dihydrofolate reductase</fullName>
        <ecNumber evidence="3 7">1.5.1.3</ecNumber>
    </recommendedName>
</protein>
<keyword evidence="4 7" id="KW-0554">One-carbon metabolism</keyword>
<comment type="function">
    <text evidence="7">Key enzyme in folate metabolism. Catalyzes an essential reaction for de novo glycine and purine synthesis, and for DNA precursor synthesis.</text>
</comment>
<evidence type="ECO:0000259" key="8">
    <source>
        <dbReference type="PROSITE" id="PS51330"/>
    </source>
</evidence>
<comment type="similarity">
    <text evidence="2 7">Belongs to the dihydrofolate reductase family.</text>
</comment>
<evidence type="ECO:0000256" key="2">
    <source>
        <dbReference type="ARBA" id="ARBA00009539"/>
    </source>
</evidence>
<dbReference type="Pfam" id="PF00186">
    <property type="entry name" value="DHFR_1"/>
    <property type="match status" value="1"/>
</dbReference>
<organism evidence="9 10">
    <name type="scientific">Limosilactobacillus pontis</name>
    <dbReference type="NCBI Taxonomy" id="35787"/>
    <lineage>
        <taxon>Bacteria</taxon>
        <taxon>Bacillati</taxon>
        <taxon>Bacillota</taxon>
        <taxon>Bacilli</taxon>
        <taxon>Lactobacillales</taxon>
        <taxon>Lactobacillaceae</taxon>
        <taxon>Limosilactobacillus</taxon>
    </lineage>
</organism>
<evidence type="ECO:0000256" key="3">
    <source>
        <dbReference type="ARBA" id="ARBA00012856"/>
    </source>
</evidence>
<dbReference type="InterPro" id="IPR012259">
    <property type="entry name" value="DHFR"/>
</dbReference>
<comment type="caution">
    <text evidence="9">The sequence shown here is derived from an EMBL/GenBank/DDBJ whole genome shotgun (WGS) entry which is preliminary data.</text>
</comment>